<dbReference type="PROSITE" id="PS00122">
    <property type="entry name" value="CARBOXYLESTERASE_B_1"/>
    <property type="match status" value="1"/>
</dbReference>
<evidence type="ECO:0000313" key="6">
    <source>
        <dbReference type="EMBL" id="MCF8588860.1"/>
    </source>
</evidence>
<evidence type="ECO:0000256" key="3">
    <source>
        <dbReference type="RuleBase" id="RU361235"/>
    </source>
</evidence>
<evidence type="ECO:0000259" key="5">
    <source>
        <dbReference type="Pfam" id="PF00135"/>
    </source>
</evidence>
<dbReference type="Proteomes" id="UP001200110">
    <property type="component" value="Unassembled WGS sequence"/>
</dbReference>
<dbReference type="EC" id="3.1.1.-" evidence="3"/>
<accession>A0ABS9ITG7</accession>
<dbReference type="SUPFAM" id="SSF53474">
    <property type="entry name" value="alpha/beta-Hydrolases"/>
    <property type="match status" value="1"/>
</dbReference>
<dbReference type="InterPro" id="IPR002018">
    <property type="entry name" value="CarbesteraseB"/>
</dbReference>
<proteinExistence type="inferred from homology"/>
<feature type="compositionally biased region" description="Basic and acidic residues" evidence="4">
    <location>
        <begin position="45"/>
        <end position="66"/>
    </location>
</feature>
<name>A0ABS9ITG7_9ACTN</name>
<evidence type="ECO:0000256" key="4">
    <source>
        <dbReference type="SAM" id="MobiDB-lite"/>
    </source>
</evidence>
<dbReference type="InterPro" id="IPR050309">
    <property type="entry name" value="Type-B_Carboxylest/Lipase"/>
</dbReference>
<evidence type="ECO:0000313" key="7">
    <source>
        <dbReference type="Proteomes" id="UP001200110"/>
    </source>
</evidence>
<feature type="region of interest" description="Disordered" evidence="4">
    <location>
        <begin position="1"/>
        <end position="85"/>
    </location>
</feature>
<dbReference type="Gene3D" id="3.40.50.1820">
    <property type="entry name" value="alpha/beta hydrolase"/>
    <property type="match status" value="1"/>
</dbReference>
<dbReference type="EMBL" id="JAKKOR010000007">
    <property type="protein sequence ID" value="MCF8588860.1"/>
    <property type="molecule type" value="Genomic_DNA"/>
</dbReference>
<comment type="similarity">
    <text evidence="1 3">Belongs to the type-B carboxylesterase/lipase family.</text>
</comment>
<evidence type="ECO:0000256" key="2">
    <source>
        <dbReference type="ARBA" id="ARBA00022801"/>
    </source>
</evidence>
<organism evidence="6 7">
    <name type="scientific">Gordonia liuliyuniae</name>
    <dbReference type="NCBI Taxonomy" id="2911517"/>
    <lineage>
        <taxon>Bacteria</taxon>
        <taxon>Bacillati</taxon>
        <taxon>Actinomycetota</taxon>
        <taxon>Actinomycetes</taxon>
        <taxon>Mycobacteriales</taxon>
        <taxon>Gordoniaceae</taxon>
        <taxon>Gordonia</taxon>
    </lineage>
</organism>
<dbReference type="InterPro" id="IPR019826">
    <property type="entry name" value="Carboxylesterase_B_AS"/>
</dbReference>
<protein>
    <recommendedName>
        <fullName evidence="3">Carboxylic ester hydrolase</fullName>
        <ecNumber evidence="3">3.1.1.-</ecNumber>
    </recommendedName>
</protein>
<dbReference type="InterPro" id="IPR029058">
    <property type="entry name" value="AB_hydrolase_fold"/>
</dbReference>
<reference evidence="6 7" key="1">
    <citation type="submission" date="2022-01" db="EMBL/GenBank/DDBJ databases">
        <authorList>
            <person name="Huang Y."/>
        </authorList>
    </citation>
    <scope>NUCLEOTIDE SEQUENCE [LARGE SCALE GENOMIC DNA]</scope>
    <source>
        <strain evidence="6 7">HY366</strain>
    </source>
</reference>
<dbReference type="PANTHER" id="PTHR11559">
    <property type="entry name" value="CARBOXYLESTERASE"/>
    <property type="match status" value="1"/>
</dbReference>
<evidence type="ECO:0000256" key="1">
    <source>
        <dbReference type="ARBA" id="ARBA00005964"/>
    </source>
</evidence>
<sequence length="503" mass="55180">MLVSIRAGHDTDPAVISTGDGALRGSLNGSTRQFRGVPYAAPPVGDRRWERPSPPEKWDKVRDATKAGRRCIQPDDDNERDPRSSEDCLYLDVTAPRSVPVPVPVMVWFHGGAFSSGAGSDYDPRRLVNQGRVVVVTVNSRLGVLGYFGGRGLQDSGTYGLADQQASLSWVKTNSAAFGGDPDRVTIFGNSSGGANVCAHMASPASQGLYSRAIIQSGSCLQEWREGVMYPDAEPLSYWTSRQQIAKSGRTAASALGCDTAQPLACLRRVPASKLLSINGHFLAMAYGTPLLPHDPRQLLREGKLHQVPVLQGNTRDEHRLFARFFDIVPTSGAGTYRSLLTKVFPNREAQLQRLYPRPTGRYSTERAWAAIGTDSSWVCPTLRATRQLSNHASVYSYEFADPHPPADPAFPSGFPTGAPHGSEVPYLFDLEPRPHQTRNQRALSDRIIKYWTTFAAYGSPTKANGWPKADSSKPKTLQLRPAGDRVIRADRTHHCWFWLGPT</sequence>
<feature type="domain" description="Carboxylesterase type B" evidence="5">
    <location>
        <begin position="14"/>
        <end position="499"/>
    </location>
</feature>
<gene>
    <name evidence="6" type="ORF">L5G33_10355</name>
</gene>
<keyword evidence="7" id="KW-1185">Reference proteome</keyword>
<comment type="caution">
    <text evidence="6">The sequence shown here is derived from an EMBL/GenBank/DDBJ whole genome shotgun (WGS) entry which is preliminary data.</text>
</comment>
<keyword evidence="2 3" id="KW-0378">Hydrolase</keyword>
<dbReference type="Pfam" id="PF00135">
    <property type="entry name" value="COesterase"/>
    <property type="match status" value="1"/>
</dbReference>
<dbReference type="RefSeq" id="WP_236998090.1">
    <property type="nucleotide sequence ID" value="NZ_JAKKOR010000007.1"/>
</dbReference>